<reference evidence="2" key="1">
    <citation type="submission" date="2019-08" db="EMBL/GenBank/DDBJ databases">
        <title>Complete Genome Sequence of the Polysaccharide-Degrading Rumen Bacterium Pseudobutyrivibrio xylanivorans MA3014.</title>
        <authorList>
            <person name="Palevich N."/>
            <person name="Maclean P.H."/>
            <person name="Kelly W.J."/>
            <person name="Leahy S.C."/>
            <person name="Rakonjac J."/>
            <person name="Attwood G.T."/>
        </authorList>
    </citation>
    <scope>NUCLEOTIDE SEQUENCE [LARGE SCALE GENOMIC DNA]</scope>
    <source>
        <strain evidence="2">MA3014</strain>
    </source>
</reference>
<accession>A0A5P6VME4</accession>
<name>A0A5P6VME4_PSEXY</name>
<evidence type="ECO:0008006" key="3">
    <source>
        <dbReference type="Google" id="ProtNLM"/>
    </source>
</evidence>
<protein>
    <recommendedName>
        <fullName evidence="3">WXG100 family type VII secretion target</fullName>
    </recommendedName>
</protein>
<dbReference type="KEGG" id="pxv:FXF36_02005"/>
<gene>
    <name evidence="1" type="ORF">FXF36_02005</name>
</gene>
<dbReference type="RefSeq" id="WP_151622224.1">
    <property type="nucleotide sequence ID" value="NZ_CP043028.1"/>
</dbReference>
<dbReference type="AlphaFoldDB" id="A0A5P6VME4"/>
<organism evidence="1 2">
    <name type="scientific">Pseudobutyrivibrio xylanivorans</name>
    <dbReference type="NCBI Taxonomy" id="185007"/>
    <lineage>
        <taxon>Bacteria</taxon>
        <taxon>Bacillati</taxon>
        <taxon>Bacillota</taxon>
        <taxon>Clostridia</taxon>
        <taxon>Lachnospirales</taxon>
        <taxon>Lachnospiraceae</taxon>
        <taxon>Pseudobutyrivibrio</taxon>
    </lineage>
</organism>
<evidence type="ECO:0000313" key="2">
    <source>
        <dbReference type="Proteomes" id="UP000327030"/>
    </source>
</evidence>
<evidence type="ECO:0000313" key="1">
    <source>
        <dbReference type="EMBL" id="QFJ53727.1"/>
    </source>
</evidence>
<dbReference type="OrthoDB" id="9920050at2"/>
<dbReference type="EMBL" id="CP043028">
    <property type="protein sequence ID" value="QFJ53727.1"/>
    <property type="molecule type" value="Genomic_DNA"/>
</dbReference>
<sequence length="107" mass="12182">MNSLFKCDGATMDSIKDNLVQAQSYMDQAYSQALQLQKEIVSKEDWTGKSELVAEGFLDILVQYQKAFYGVQNPQAQAIVALNELDTNLENFFSTWEDYLNLEGRTL</sequence>
<dbReference type="Proteomes" id="UP000327030">
    <property type="component" value="Chromosome 1"/>
</dbReference>
<proteinExistence type="predicted"/>